<evidence type="ECO:0000313" key="1">
    <source>
        <dbReference type="EMBL" id="MFC3207500.1"/>
    </source>
</evidence>
<gene>
    <name evidence="1" type="ORF">ACFOHJ_14850</name>
</gene>
<evidence type="ECO:0008006" key="3">
    <source>
        <dbReference type="Google" id="ProtNLM"/>
    </source>
</evidence>
<organism evidence="1 2">
    <name type="scientific">Aquamicrobium soli</name>
    <dbReference type="NCBI Taxonomy" id="1811518"/>
    <lineage>
        <taxon>Bacteria</taxon>
        <taxon>Pseudomonadati</taxon>
        <taxon>Pseudomonadota</taxon>
        <taxon>Alphaproteobacteria</taxon>
        <taxon>Hyphomicrobiales</taxon>
        <taxon>Phyllobacteriaceae</taxon>
        <taxon>Aquamicrobium</taxon>
    </lineage>
</organism>
<protein>
    <recommendedName>
        <fullName evidence="3">Molecular chaperone DnaJ</fullName>
    </recommendedName>
</protein>
<comment type="caution">
    <text evidence="1">The sequence shown here is derived from an EMBL/GenBank/DDBJ whole genome shotgun (WGS) entry which is preliminary data.</text>
</comment>
<evidence type="ECO:0000313" key="2">
    <source>
        <dbReference type="Proteomes" id="UP001595583"/>
    </source>
</evidence>
<accession>A0ABV7KBJ3</accession>
<proteinExistence type="predicted"/>
<dbReference type="RefSeq" id="WP_378221783.1">
    <property type="nucleotide sequence ID" value="NZ_JBHRTK010000013.1"/>
</dbReference>
<keyword evidence="2" id="KW-1185">Reference proteome</keyword>
<dbReference type="EMBL" id="JBHRTK010000013">
    <property type="protein sequence ID" value="MFC3207500.1"/>
    <property type="molecule type" value="Genomic_DNA"/>
</dbReference>
<sequence length="60" mass="6785">MSDEPIKLPEGFAPVTAGGVRDHRCEHDGCGNWGGWGFGKPKHMSHWFCFEHRADGERFL</sequence>
<name>A0ABV7KBJ3_9HYPH</name>
<dbReference type="Proteomes" id="UP001595583">
    <property type="component" value="Unassembled WGS sequence"/>
</dbReference>
<reference evidence="2" key="1">
    <citation type="journal article" date="2019" name="Int. J. Syst. Evol. Microbiol.">
        <title>The Global Catalogue of Microorganisms (GCM) 10K type strain sequencing project: providing services to taxonomists for standard genome sequencing and annotation.</title>
        <authorList>
            <consortium name="The Broad Institute Genomics Platform"/>
            <consortium name="The Broad Institute Genome Sequencing Center for Infectious Disease"/>
            <person name="Wu L."/>
            <person name="Ma J."/>
        </authorList>
    </citation>
    <scope>NUCLEOTIDE SEQUENCE [LARGE SCALE GENOMIC DNA]</scope>
    <source>
        <strain evidence="2">KCTC 52165</strain>
    </source>
</reference>